<dbReference type="Pfam" id="PF13005">
    <property type="entry name" value="zf-IS66"/>
    <property type="match status" value="1"/>
</dbReference>
<evidence type="ECO:0000256" key="2">
    <source>
        <dbReference type="SAM" id="MobiDB-lite"/>
    </source>
</evidence>
<evidence type="ECO:0000256" key="1">
    <source>
        <dbReference type="SAM" id="Coils"/>
    </source>
</evidence>
<evidence type="ECO:0000259" key="6">
    <source>
        <dbReference type="Pfam" id="PF13817"/>
    </source>
</evidence>
<feature type="domain" description="Transposase IS66 C-terminal" evidence="6">
    <location>
        <begin position="487"/>
        <end position="524"/>
    </location>
</feature>
<feature type="region of interest" description="Disordered" evidence="2">
    <location>
        <begin position="94"/>
        <end position="130"/>
    </location>
</feature>
<dbReference type="PANTHER" id="PTHR33678">
    <property type="entry name" value="BLL1576 PROTEIN"/>
    <property type="match status" value="1"/>
</dbReference>
<organism evidence="7">
    <name type="scientific">mine drainage metagenome</name>
    <dbReference type="NCBI Taxonomy" id="410659"/>
    <lineage>
        <taxon>unclassified sequences</taxon>
        <taxon>metagenomes</taxon>
        <taxon>ecological metagenomes</taxon>
    </lineage>
</organism>
<dbReference type="InterPro" id="IPR024474">
    <property type="entry name" value="Znf_dom_IS66"/>
</dbReference>
<sequence length="539" mass="59513">MPVEASSLPDDPQALKALVLQLQGSLRAHDLLVQALRLQIARLKRQKFGASSEKIVREIEQLELALEGLQVAQAEVAPALEPATIEIATAATEAGDPADELLKSPRRRPRVAPDTPRERREMDPGDTCPDCGGALRLVGEDVSQILDMITAQMKVIDVARLKKSCRCCEKMVQCPAPSRPIPGSLAGPSLLAFILVSKYDDHLPLYRLNEIFARMGADIPDSTLSGWCGGAMKTLTPLVDLLQADIMACDLLHADDTPIRVLDRTKAKGELGKGVKEGRLWAYVRDQRPWSGAAPPGVAYYFSPDHKGEHPRKHLKKSKGILQADAYSGFKDLYQAGLDGAPQFREAACWAHLRRDFHDVWKTTQSEIAREALDRIGAIYDIEAQISGRPAADRHAVRQEHSRPRAEAFRIWAEEQLRHISGKGDLARAFRYALNRWPSFCLFLSDGRVAIDNNPAERAMRPIGIGRKNWLFAGNDAGGETLAKAMTLIESAKLNGLDPQAYLSDVLARIHDHIAPRLAELLPWNWKPIPASAENRIAA</sequence>
<feature type="coiled-coil region" evidence="1">
    <location>
        <begin position="26"/>
        <end position="72"/>
    </location>
</feature>
<dbReference type="InterPro" id="IPR024463">
    <property type="entry name" value="Transposase_TnpC_homeodom"/>
</dbReference>
<dbReference type="NCBIfam" id="NF033517">
    <property type="entry name" value="transpos_IS66"/>
    <property type="match status" value="1"/>
</dbReference>
<feature type="domain" description="Transposase IS66 zinc-finger binding" evidence="4">
    <location>
        <begin position="127"/>
        <end position="169"/>
    </location>
</feature>
<name>A0A1J5QFP3_9ZZZZ</name>
<gene>
    <name evidence="7" type="ORF">GALL_394860</name>
</gene>
<dbReference type="InterPro" id="IPR004291">
    <property type="entry name" value="Transposase_IS66_central"/>
</dbReference>
<feature type="domain" description="Transposase TnpC homeodomain" evidence="5">
    <location>
        <begin position="36"/>
        <end position="119"/>
    </location>
</feature>
<accession>A0A1J5QFP3</accession>
<keyword evidence="1" id="KW-0175">Coiled coil</keyword>
<evidence type="ECO:0000313" key="7">
    <source>
        <dbReference type="EMBL" id="OIQ78799.1"/>
    </source>
</evidence>
<protein>
    <submittedName>
        <fullName evidence="7">Transposase IS66 family protein</fullName>
    </submittedName>
</protein>
<dbReference type="Pfam" id="PF13007">
    <property type="entry name" value="LZ_Tnp_IS66"/>
    <property type="match status" value="1"/>
</dbReference>
<dbReference type="PANTHER" id="PTHR33678:SF1">
    <property type="entry name" value="BLL1576 PROTEIN"/>
    <property type="match status" value="1"/>
</dbReference>
<proteinExistence type="predicted"/>
<evidence type="ECO:0000259" key="3">
    <source>
        <dbReference type="Pfam" id="PF03050"/>
    </source>
</evidence>
<dbReference type="InterPro" id="IPR039552">
    <property type="entry name" value="IS66_C"/>
</dbReference>
<dbReference type="EMBL" id="MLJW01001332">
    <property type="protein sequence ID" value="OIQ78799.1"/>
    <property type="molecule type" value="Genomic_DNA"/>
</dbReference>
<evidence type="ECO:0000259" key="5">
    <source>
        <dbReference type="Pfam" id="PF13007"/>
    </source>
</evidence>
<dbReference type="Pfam" id="PF03050">
    <property type="entry name" value="DDE_Tnp_IS66"/>
    <property type="match status" value="1"/>
</dbReference>
<dbReference type="Pfam" id="PF13817">
    <property type="entry name" value="DDE_Tnp_IS66_C"/>
    <property type="match status" value="1"/>
</dbReference>
<dbReference type="InterPro" id="IPR052344">
    <property type="entry name" value="Transposase-related"/>
</dbReference>
<feature type="domain" description="Transposase IS66 central" evidence="3">
    <location>
        <begin position="184"/>
        <end position="480"/>
    </location>
</feature>
<evidence type="ECO:0000259" key="4">
    <source>
        <dbReference type="Pfam" id="PF13005"/>
    </source>
</evidence>
<reference evidence="7" key="1">
    <citation type="submission" date="2016-10" db="EMBL/GenBank/DDBJ databases">
        <title>Sequence of Gallionella enrichment culture.</title>
        <authorList>
            <person name="Poehlein A."/>
            <person name="Muehling M."/>
            <person name="Daniel R."/>
        </authorList>
    </citation>
    <scope>NUCLEOTIDE SEQUENCE</scope>
</reference>
<dbReference type="AlphaFoldDB" id="A0A1J5QFP3"/>
<comment type="caution">
    <text evidence="7">The sequence shown here is derived from an EMBL/GenBank/DDBJ whole genome shotgun (WGS) entry which is preliminary data.</text>
</comment>